<dbReference type="EMBL" id="QKZQ01000003">
    <property type="protein sequence ID" value="PZX46636.1"/>
    <property type="molecule type" value="Genomic_DNA"/>
</dbReference>
<keyword evidence="1" id="KW-0732">Signal</keyword>
<evidence type="ECO:0008006" key="4">
    <source>
        <dbReference type="Google" id="ProtNLM"/>
    </source>
</evidence>
<proteinExistence type="predicted"/>
<dbReference type="RefSeq" id="WP_071470787.1">
    <property type="nucleotide sequence ID" value="NZ_MEHT01000045.1"/>
</dbReference>
<evidence type="ECO:0000313" key="3">
    <source>
        <dbReference type="Proteomes" id="UP000249364"/>
    </source>
</evidence>
<evidence type="ECO:0000256" key="1">
    <source>
        <dbReference type="SAM" id="SignalP"/>
    </source>
</evidence>
<accession>A0A2W7QH45</accession>
<dbReference type="STRING" id="121821.GCA_001870675_03010"/>
<feature type="signal peptide" evidence="1">
    <location>
        <begin position="1"/>
        <end position="21"/>
    </location>
</feature>
<dbReference type="OrthoDB" id="9810895at2"/>
<gene>
    <name evidence="2" type="ORF">LY56_00839</name>
</gene>
<dbReference type="Proteomes" id="UP000249364">
    <property type="component" value="Unassembled WGS sequence"/>
</dbReference>
<keyword evidence="3" id="KW-1185">Reference proteome</keyword>
<evidence type="ECO:0000313" key="2">
    <source>
        <dbReference type="EMBL" id="PZX46636.1"/>
    </source>
</evidence>
<dbReference type="AlphaFoldDB" id="A0A2W7QH45"/>
<feature type="chain" id="PRO_5016051644" description="YpeB-like protein with protease inhibitory function" evidence="1">
    <location>
        <begin position="22"/>
        <end position="99"/>
    </location>
</feature>
<reference evidence="2 3" key="1">
    <citation type="submission" date="2018-06" db="EMBL/GenBank/DDBJ databases">
        <title>Genomic Encyclopedia of Archaeal and Bacterial Type Strains, Phase II (KMG-II): from individual species to whole genera.</title>
        <authorList>
            <person name="Goeker M."/>
        </authorList>
    </citation>
    <scope>NUCLEOTIDE SEQUENCE [LARGE SCALE GENOMIC DNA]</scope>
    <source>
        <strain evidence="2 3">DSM 13087</strain>
    </source>
</reference>
<name>A0A2W7QH45_9RHOB</name>
<comment type="caution">
    <text evidence="2">The sequence shown here is derived from an EMBL/GenBank/DDBJ whole genome shotgun (WGS) entry which is preliminary data.</text>
</comment>
<sequence>MRKLYCAFMVAVASFGAPLSAQPLQCGPRAAVLDMLAAQDQSRRAIGLAGRAVMELFAAPDGGRWTITLTMPDGPMCLLANGVAYDGMIESLPMQGTAL</sequence>
<organism evidence="2 3">
    <name type="scientific">Roseinatronobacter thiooxidans</name>
    <dbReference type="NCBI Taxonomy" id="121821"/>
    <lineage>
        <taxon>Bacteria</taxon>
        <taxon>Pseudomonadati</taxon>
        <taxon>Pseudomonadota</taxon>
        <taxon>Alphaproteobacteria</taxon>
        <taxon>Rhodobacterales</taxon>
        <taxon>Paracoccaceae</taxon>
        <taxon>Roseinatronobacter</taxon>
    </lineage>
</organism>
<protein>
    <recommendedName>
        <fullName evidence="4">YpeB-like protein with protease inhibitory function</fullName>
    </recommendedName>
</protein>